<evidence type="ECO:0000313" key="1">
    <source>
        <dbReference type="EMBL" id="GAP62356.1"/>
    </source>
</evidence>
<dbReference type="OrthoDB" id="9794476at2"/>
<evidence type="ECO:0000313" key="4">
    <source>
        <dbReference type="Proteomes" id="UP000050502"/>
    </source>
</evidence>
<dbReference type="SUPFAM" id="SSF74784">
    <property type="entry name" value="Translin"/>
    <property type="match status" value="1"/>
</dbReference>
<evidence type="ECO:0000313" key="2">
    <source>
        <dbReference type="EMBL" id="KPL87177.1"/>
    </source>
</evidence>
<sequence length="218" mass="24703">MPTLDEIVAAIDARLEEKDATREQVLSLSRKVVQHASKAIRATHRREWDNAERLLDETGALVAQMNVAAARFPDIFFAGYTQDAQKEYGEARLTYAFVRDLPIPTPDDLGIEDAVYLNALGEAASELRRTILDLVRQDAFDEVHRLLACMEDVYSLLQTVDYPHAITNNVRRTNDMLRGVLDRTRGDVTTAFKQYELRHALAHFEKLVQSSVSKSLDE</sequence>
<dbReference type="EMBL" id="BBZA01000051">
    <property type="protein sequence ID" value="GAP62356.1"/>
    <property type="molecule type" value="Genomic_DNA"/>
</dbReference>
<dbReference type="STRING" id="872965.SE16_11625"/>
<accession>A0A0M8K8C5</accession>
<dbReference type="Proteomes" id="UP000037784">
    <property type="component" value="Unassembled WGS sequence"/>
</dbReference>
<name>A0A0M8K8C5_9CHLR</name>
<evidence type="ECO:0000313" key="3">
    <source>
        <dbReference type="Proteomes" id="UP000037784"/>
    </source>
</evidence>
<dbReference type="CDD" id="cd14820">
    <property type="entry name" value="TRAX"/>
    <property type="match status" value="1"/>
</dbReference>
<dbReference type="InterPro" id="IPR036081">
    <property type="entry name" value="Translin_sf"/>
</dbReference>
<dbReference type="RefSeq" id="WP_054492290.1">
    <property type="nucleotide sequence ID" value="NZ_BBZA01000051.1"/>
</dbReference>
<organism evidence="1 3">
    <name type="scientific">Ardenticatena maritima</name>
    <dbReference type="NCBI Taxonomy" id="872965"/>
    <lineage>
        <taxon>Bacteria</taxon>
        <taxon>Bacillati</taxon>
        <taxon>Chloroflexota</taxon>
        <taxon>Ardenticatenia</taxon>
        <taxon>Ardenticatenales</taxon>
        <taxon>Ardenticatenaceae</taxon>
        <taxon>Ardenticatena</taxon>
    </lineage>
</organism>
<reference evidence="3" key="3">
    <citation type="submission" date="2015-08" db="EMBL/GenBank/DDBJ databases">
        <title>Draft Genome Sequence of a Heterotrophic Facultative Anaerobic Bacterium Ardenticatena maritima Strain 110S.</title>
        <authorList>
            <person name="Kawaichi S."/>
            <person name="Yoshida T."/>
            <person name="Sako Y."/>
            <person name="Nakamura R."/>
        </authorList>
    </citation>
    <scope>NUCLEOTIDE SEQUENCE [LARGE SCALE GENOMIC DNA]</scope>
    <source>
        <strain evidence="3">110S</strain>
    </source>
</reference>
<dbReference type="EMBL" id="LGKN01000006">
    <property type="protein sequence ID" value="KPL87177.1"/>
    <property type="molecule type" value="Genomic_DNA"/>
</dbReference>
<comment type="caution">
    <text evidence="1">The sequence shown here is derived from an EMBL/GenBank/DDBJ whole genome shotgun (WGS) entry which is preliminary data.</text>
</comment>
<dbReference type="InParanoid" id="A0A0M8K8C5"/>
<gene>
    <name evidence="1" type="ORF">ARMA_0779</name>
    <name evidence="2" type="ORF">SE16_11625</name>
</gene>
<dbReference type="GO" id="GO:0043565">
    <property type="term" value="F:sequence-specific DNA binding"/>
    <property type="evidence" value="ECO:0007669"/>
    <property type="project" value="InterPro"/>
</dbReference>
<reference evidence="1 3" key="1">
    <citation type="journal article" date="2015" name="Genome Announc.">
        <title>Draft Genome Sequence of a Heterotrophic Facultative Anaerobic Thermophilic Bacterium, Ardenticatena maritima Strain 110ST.</title>
        <authorList>
            <person name="Kawaichi S."/>
            <person name="Yoshida T."/>
            <person name="Sako Y."/>
            <person name="Nakamura R."/>
        </authorList>
    </citation>
    <scope>NUCLEOTIDE SEQUENCE [LARGE SCALE GENOMIC DNA]</scope>
    <source>
        <strain evidence="1 3">110S</strain>
    </source>
</reference>
<dbReference type="AlphaFoldDB" id="A0A0M8K8C5"/>
<dbReference type="Proteomes" id="UP000050502">
    <property type="component" value="Unassembled WGS sequence"/>
</dbReference>
<dbReference type="Gene3D" id="1.20.58.2140">
    <property type="match status" value="1"/>
</dbReference>
<proteinExistence type="predicted"/>
<keyword evidence="3" id="KW-1185">Reference proteome</keyword>
<protein>
    <submittedName>
        <fullName evidence="1">Translin</fullName>
    </submittedName>
</protein>
<reference evidence="2 4" key="2">
    <citation type="submission" date="2015-07" db="EMBL/GenBank/DDBJ databases">
        <title>Whole genome sequence of Ardenticatena maritima DSM 23922.</title>
        <authorList>
            <person name="Hemp J."/>
            <person name="Ward L.M."/>
            <person name="Pace L.A."/>
            <person name="Fischer W.W."/>
        </authorList>
    </citation>
    <scope>NUCLEOTIDE SEQUENCE [LARGE SCALE GENOMIC DNA]</scope>
    <source>
        <strain evidence="2 4">110S</strain>
    </source>
</reference>